<evidence type="ECO:0000313" key="2">
    <source>
        <dbReference type="Proteomes" id="UP001302321"/>
    </source>
</evidence>
<evidence type="ECO:0000313" key="1">
    <source>
        <dbReference type="EMBL" id="KAK4180598.1"/>
    </source>
</evidence>
<dbReference type="AlphaFoldDB" id="A0AAN6WFC3"/>
<reference evidence="1" key="1">
    <citation type="journal article" date="2023" name="Mol. Phylogenet. Evol.">
        <title>Genome-scale phylogeny and comparative genomics of the fungal order Sordariales.</title>
        <authorList>
            <person name="Hensen N."/>
            <person name="Bonometti L."/>
            <person name="Westerberg I."/>
            <person name="Brannstrom I.O."/>
            <person name="Guillou S."/>
            <person name="Cros-Aarteil S."/>
            <person name="Calhoun S."/>
            <person name="Haridas S."/>
            <person name="Kuo A."/>
            <person name="Mondo S."/>
            <person name="Pangilinan J."/>
            <person name="Riley R."/>
            <person name="LaButti K."/>
            <person name="Andreopoulos B."/>
            <person name="Lipzen A."/>
            <person name="Chen C."/>
            <person name="Yan M."/>
            <person name="Daum C."/>
            <person name="Ng V."/>
            <person name="Clum A."/>
            <person name="Steindorff A."/>
            <person name="Ohm R.A."/>
            <person name="Martin F."/>
            <person name="Silar P."/>
            <person name="Natvig D.O."/>
            <person name="Lalanne C."/>
            <person name="Gautier V."/>
            <person name="Ament-Velasquez S.L."/>
            <person name="Kruys A."/>
            <person name="Hutchinson M.I."/>
            <person name="Powell A.J."/>
            <person name="Barry K."/>
            <person name="Miller A.N."/>
            <person name="Grigoriev I.V."/>
            <person name="Debuchy R."/>
            <person name="Gladieux P."/>
            <person name="Hiltunen Thoren M."/>
            <person name="Johannesson H."/>
        </authorList>
    </citation>
    <scope>NUCLEOTIDE SEQUENCE</scope>
    <source>
        <strain evidence="1">CBS 892.96</strain>
    </source>
</reference>
<comment type="caution">
    <text evidence="1">The sequence shown here is derived from an EMBL/GenBank/DDBJ whole genome shotgun (WGS) entry which is preliminary data.</text>
</comment>
<keyword evidence="2" id="KW-1185">Reference proteome</keyword>
<organism evidence="1 2">
    <name type="scientific">Triangularia setosa</name>
    <dbReference type="NCBI Taxonomy" id="2587417"/>
    <lineage>
        <taxon>Eukaryota</taxon>
        <taxon>Fungi</taxon>
        <taxon>Dikarya</taxon>
        <taxon>Ascomycota</taxon>
        <taxon>Pezizomycotina</taxon>
        <taxon>Sordariomycetes</taxon>
        <taxon>Sordariomycetidae</taxon>
        <taxon>Sordariales</taxon>
        <taxon>Podosporaceae</taxon>
        <taxon>Triangularia</taxon>
    </lineage>
</organism>
<protein>
    <submittedName>
        <fullName evidence="1">Uncharacterized protein</fullName>
    </submittedName>
</protein>
<accession>A0AAN6WFC3</accession>
<name>A0AAN6WFC3_9PEZI</name>
<dbReference type="Proteomes" id="UP001302321">
    <property type="component" value="Unassembled WGS sequence"/>
</dbReference>
<dbReference type="EMBL" id="MU866096">
    <property type="protein sequence ID" value="KAK4180598.1"/>
    <property type="molecule type" value="Genomic_DNA"/>
</dbReference>
<gene>
    <name evidence="1" type="ORF">QBC36DRAFT_286407</name>
</gene>
<reference evidence="1" key="2">
    <citation type="submission" date="2023-05" db="EMBL/GenBank/DDBJ databases">
        <authorList>
            <consortium name="Lawrence Berkeley National Laboratory"/>
            <person name="Steindorff A."/>
            <person name="Hensen N."/>
            <person name="Bonometti L."/>
            <person name="Westerberg I."/>
            <person name="Brannstrom I.O."/>
            <person name="Guillou S."/>
            <person name="Cros-Aarteil S."/>
            <person name="Calhoun S."/>
            <person name="Haridas S."/>
            <person name="Kuo A."/>
            <person name="Mondo S."/>
            <person name="Pangilinan J."/>
            <person name="Riley R."/>
            <person name="Labutti K."/>
            <person name="Andreopoulos B."/>
            <person name="Lipzen A."/>
            <person name="Chen C."/>
            <person name="Yanf M."/>
            <person name="Daum C."/>
            <person name="Ng V."/>
            <person name="Clum A."/>
            <person name="Ohm R."/>
            <person name="Martin F."/>
            <person name="Silar P."/>
            <person name="Natvig D."/>
            <person name="Lalanne C."/>
            <person name="Gautier V."/>
            <person name="Ament-Velasquez S.L."/>
            <person name="Kruys A."/>
            <person name="Hutchinson M.I."/>
            <person name="Powell A.J."/>
            <person name="Barry K."/>
            <person name="Miller A.N."/>
            <person name="Grigoriev I.V."/>
            <person name="Debuchy R."/>
            <person name="Gladieux P."/>
            <person name="Thoren M.H."/>
            <person name="Johannesson H."/>
        </authorList>
    </citation>
    <scope>NUCLEOTIDE SEQUENCE</scope>
    <source>
        <strain evidence="1">CBS 892.96</strain>
    </source>
</reference>
<sequence length="160" mass="18241">MDTGFPLNYAHQLGWRCPIPAEQLKHIPNLDNFKDIEFMERVFNKPFVLGETVSWGVKVFNERMFSRFNRNWTEFAAYAGPAMESLVAWDKLVLVSDSSHPSTGGFFFGSVSTFAMEDSWTPARSIEYAQKVSTTGSVPIALSEALLILNTIRKSYYRRI</sequence>
<proteinExistence type="predicted"/>